<sequence length="193" mass="21676">MSAHSHSVEGPLFVADHGALDFLNTLAQLNGQPYDFWQSDDDVRHWLEQAGLAAAPDAPASTDGELLHEARRLREAIRILVKQKKAGETPDPAVLNRYLSAAVSHQQLVADRQGGLSIKRIYDGKTPTRLLAPVAELAASLLADAHFDLVRECEHPDCTLWFYDRTKSHRRRWCSMALCGNRAKVARFRQQRQ</sequence>
<protein>
    <submittedName>
        <fullName evidence="2">Conserved protein containing a Zn-ribbon-like motif, possibly RNA-binding</fullName>
    </submittedName>
</protein>
<dbReference type="RefSeq" id="WP_054305881.1">
    <property type="nucleotide sequence ID" value="NZ_CAMIPJ010000001.1"/>
</dbReference>
<name>A0A447QW29_SERRU</name>
<dbReference type="EMBL" id="LR134155">
    <property type="protein sequence ID" value="VEA74121.1"/>
    <property type="molecule type" value="Genomic_DNA"/>
</dbReference>
<dbReference type="PANTHER" id="PTHR35525">
    <property type="entry name" value="BLL6575 PROTEIN"/>
    <property type="match status" value="1"/>
</dbReference>
<evidence type="ECO:0000313" key="3">
    <source>
        <dbReference type="EMBL" id="VTP63648.1"/>
    </source>
</evidence>
<feature type="domain" description="Zinc finger CGNR" evidence="1">
    <location>
        <begin position="150"/>
        <end position="191"/>
    </location>
</feature>
<dbReference type="Gene3D" id="1.10.3300.10">
    <property type="entry name" value="Jann2411-like domain"/>
    <property type="match status" value="1"/>
</dbReference>
<organism evidence="2 4">
    <name type="scientific">Serratia rubidaea</name>
    <name type="common">Serratia marinorubra</name>
    <dbReference type="NCBI Taxonomy" id="61652"/>
    <lineage>
        <taxon>Bacteria</taxon>
        <taxon>Pseudomonadati</taxon>
        <taxon>Pseudomonadota</taxon>
        <taxon>Gammaproteobacteria</taxon>
        <taxon>Enterobacterales</taxon>
        <taxon>Yersiniaceae</taxon>
        <taxon>Serratia</taxon>
    </lineage>
</organism>
<dbReference type="Proteomes" id="UP000271603">
    <property type="component" value="Chromosome"/>
</dbReference>
<dbReference type="Pfam" id="PF11706">
    <property type="entry name" value="zf-CGNR"/>
    <property type="match status" value="1"/>
</dbReference>
<evidence type="ECO:0000259" key="1">
    <source>
        <dbReference type="Pfam" id="PF11706"/>
    </source>
</evidence>
<evidence type="ECO:0000313" key="5">
    <source>
        <dbReference type="Proteomes" id="UP000307968"/>
    </source>
</evidence>
<dbReference type="SUPFAM" id="SSF160904">
    <property type="entry name" value="Jann2411-like"/>
    <property type="match status" value="1"/>
</dbReference>
<dbReference type="GeneID" id="61766170"/>
<dbReference type="Proteomes" id="UP000307968">
    <property type="component" value="Chromosome"/>
</dbReference>
<dbReference type="InterPro" id="IPR023286">
    <property type="entry name" value="ABATE_dom_sf"/>
</dbReference>
<dbReference type="PANTHER" id="PTHR35525:SF3">
    <property type="entry name" value="BLL6575 PROTEIN"/>
    <property type="match status" value="1"/>
</dbReference>
<proteinExistence type="predicted"/>
<dbReference type="InterPro" id="IPR010852">
    <property type="entry name" value="ABATE"/>
</dbReference>
<reference evidence="2 4" key="1">
    <citation type="submission" date="2018-12" db="EMBL/GenBank/DDBJ databases">
        <authorList>
            <consortium name="Pathogen Informatics"/>
        </authorList>
    </citation>
    <scope>NUCLEOTIDE SEQUENCE [LARGE SCALE GENOMIC DNA]</scope>
    <source>
        <strain evidence="3 5">NCTC12971</strain>
        <strain evidence="2 4">NCTC9419</strain>
    </source>
</reference>
<evidence type="ECO:0000313" key="4">
    <source>
        <dbReference type="Proteomes" id="UP000271603"/>
    </source>
</evidence>
<dbReference type="AlphaFoldDB" id="A0A447QW29"/>
<dbReference type="InterPro" id="IPR021005">
    <property type="entry name" value="Znf_CGNR"/>
</dbReference>
<accession>A0A447QW29</accession>
<evidence type="ECO:0000313" key="2">
    <source>
        <dbReference type="EMBL" id="VEA74121.1"/>
    </source>
</evidence>
<dbReference type="Pfam" id="PF07336">
    <property type="entry name" value="ABATE"/>
    <property type="match status" value="1"/>
</dbReference>
<dbReference type="EMBL" id="LR590463">
    <property type="protein sequence ID" value="VTP63648.1"/>
    <property type="molecule type" value="Genomic_DNA"/>
</dbReference>
<gene>
    <name evidence="3" type="ORF">NCTC12971_03264</name>
    <name evidence="2" type="ORF">NCTC9419_05764</name>
</gene>